<name>A0ABN3CSQ0_9ACTN</name>
<proteinExistence type="predicted"/>
<sequence length="209" mass="23481">MSDDLSSADYAMLVLLKIEDREISNTELAEVHGVRLVSPVYEKLNAAGYVVSKTDRRPYRHSLADKGRRLLATPLVLEEDQAEAGERRSMKEKQLWAALAATYEDNLRLRAAAAEQSGVEDVRSLDERIRAVYEQAADGPGAWVDLTKIRSRLVDVPKADLDKALEQMLDAPDVRLEPEVTRHRLGKREREASVRIGGEDRHKLAIGLR</sequence>
<protein>
    <recommendedName>
        <fullName evidence="3">MarR family transcriptional regulator</fullName>
    </recommendedName>
</protein>
<dbReference type="EMBL" id="BAAAQX010000026">
    <property type="protein sequence ID" value="GAA2212480.1"/>
    <property type="molecule type" value="Genomic_DNA"/>
</dbReference>
<dbReference type="Gene3D" id="1.10.10.10">
    <property type="entry name" value="Winged helix-like DNA-binding domain superfamily/Winged helix DNA-binding domain"/>
    <property type="match status" value="1"/>
</dbReference>
<dbReference type="InterPro" id="IPR036390">
    <property type="entry name" value="WH_DNA-bd_sf"/>
</dbReference>
<reference evidence="1 2" key="1">
    <citation type="journal article" date="2019" name="Int. J. Syst. Evol. Microbiol.">
        <title>The Global Catalogue of Microorganisms (GCM) 10K type strain sequencing project: providing services to taxonomists for standard genome sequencing and annotation.</title>
        <authorList>
            <consortium name="The Broad Institute Genomics Platform"/>
            <consortium name="The Broad Institute Genome Sequencing Center for Infectious Disease"/>
            <person name="Wu L."/>
            <person name="Ma J."/>
        </authorList>
    </citation>
    <scope>NUCLEOTIDE SEQUENCE [LARGE SCALE GENOMIC DNA]</scope>
    <source>
        <strain evidence="1 2">JCM 16114</strain>
    </source>
</reference>
<organism evidence="1 2">
    <name type="scientific">Nonomuraea monospora</name>
    <dbReference type="NCBI Taxonomy" id="568818"/>
    <lineage>
        <taxon>Bacteria</taxon>
        <taxon>Bacillati</taxon>
        <taxon>Actinomycetota</taxon>
        <taxon>Actinomycetes</taxon>
        <taxon>Streptosporangiales</taxon>
        <taxon>Streptosporangiaceae</taxon>
        <taxon>Nonomuraea</taxon>
    </lineage>
</organism>
<evidence type="ECO:0008006" key="3">
    <source>
        <dbReference type="Google" id="ProtNLM"/>
    </source>
</evidence>
<dbReference type="Proteomes" id="UP001499843">
    <property type="component" value="Unassembled WGS sequence"/>
</dbReference>
<keyword evidence="2" id="KW-1185">Reference proteome</keyword>
<dbReference type="SUPFAM" id="SSF46785">
    <property type="entry name" value="Winged helix' DNA-binding domain"/>
    <property type="match status" value="1"/>
</dbReference>
<dbReference type="RefSeq" id="WP_344487029.1">
    <property type="nucleotide sequence ID" value="NZ_BAAAQX010000026.1"/>
</dbReference>
<gene>
    <name evidence="1" type="ORF">GCM10009850_079420</name>
</gene>
<dbReference type="InterPro" id="IPR036388">
    <property type="entry name" value="WH-like_DNA-bd_sf"/>
</dbReference>
<evidence type="ECO:0000313" key="1">
    <source>
        <dbReference type="EMBL" id="GAA2212480.1"/>
    </source>
</evidence>
<evidence type="ECO:0000313" key="2">
    <source>
        <dbReference type="Proteomes" id="UP001499843"/>
    </source>
</evidence>
<accession>A0ABN3CSQ0</accession>
<comment type="caution">
    <text evidence="1">The sequence shown here is derived from an EMBL/GenBank/DDBJ whole genome shotgun (WGS) entry which is preliminary data.</text>
</comment>